<sequence>MTFKYIQLSLKTAIFKKIDFALPAWAKVSELIASQPVRLQALDVTQRSSLLFRLSGVNGFTR</sequence>
<dbReference type="Proteomes" id="UP000320839">
    <property type="component" value="Chromosome"/>
</dbReference>
<reference evidence="1 2" key="1">
    <citation type="submission" date="2019-02" db="EMBL/GenBank/DDBJ databases">
        <title>Deep-cultivation of Planctomycetes and their phenomic and genomic characterization uncovers novel biology.</title>
        <authorList>
            <person name="Wiegand S."/>
            <person name="Jogler M."/>
            <person name="Boedeker C."/>
            <person name="Pinto D."/>
            <person name="Vollmers J."/>
            <person name="Rivas-Marin E."/>
            <person name="Kohn T."/>
            <person name="Peeters S.H."/>
            <person name="Heuer A."/>
            <person name="Rast P."/>
            <person name="Oberbeckmann S."/>
            <person name="Bunk B."/>
            <person name="Jeske O."/>
            <person name="Meyerdierks A."/>
            <person name="Storesund J.E."/>
            <person name="Kallscheuer N."/>
            <person name="Luecker S."/>
            <person name="Lage O.M."/>
            <person name="Pohl T."/>
            <person name="Merkel B.J."/>
            <person name="Hornburger P."/>
            <person name="Mueller R.-W."/>
            <person name="Bruemmer F."/>
            <person name="Labrenz M."/>
            <person name="Spormann A.M."/>
            <person name="Op den Camp H."/>
            <person name="Overmann J."/>
            <person name="Amann R."/>
            <person name="Jetten M.S.M."/>
            <person name="Mascher T."/>
            <person name="Medema M.H."/>
            <person name="Devos D.P."/>
            <person name="Kaster A.-K."/>
            <person name="Ovreas L."/>
            <person name="Rohde M."/>
            <person name="Galperin M.Y."/>
            <person name="Jogler C."/>
        </authorList>
    </citation>
    <scope>NUCLEOTIDE SEQUENCE [LARGE SCALE GENOMIC DNA]</scope>
    <source>
        <strain evidence="1 2">Pan153</strain>
    </source>
</reference>
<dbReference type="AlphaFoldDB" id="A0A518FHI4"/>
<dbReference type="EMBL" id="CP036317">
    <property type="protein sequence ID" value="QDV15801.1"/>
    <property type="molecule type" value="Genomic_DNA"/>
</dbReference>
<evidence type="ECO:0000313" key="2">
    <source>
        <dbReference type="Proteomes" id="UP000320839"/>
    </source>
</evidence>
<protein>
    <submittedName>
        <fullName evidence="1">Uncharacterized protein</fullName>
    </submittedName>
</protein>
<accession>A0A518FHI4</accession>
<organism evidence="1 2">
    <name type="scientific">Gimesia panareensis</name>
    <dbReference type="NCBI Taxonomy" id="2527978"/>
    <lineage>
        <taxon>Bacteria</taxon>
        <taxon>Pseudomonadati</taxon>
        <taxon>Planctomycetota</taxon>
        <taxon>Planctomycetia</taxon>
        <taxon>Planctomycetales</taxon>
        <taxon>Planctomycetaceae</taxon>
        <taxon>Gimesia</taxon>
    </lineage>
</organism>
<name>A0A518FHI4_9PLAN</name>
<proteinExistence type="predicted"/>
<evidence type="ECO:0000313" key="1">
    <source>
        <dbReference type="EMBL" id="QDV15801.1"/>
    </source>
</evidence>
<gene>
    <name evidence="1" type="ORF">Pan153_04200</name>
</gene>